<keyword evidence="4 8" id="KW-1133">Transmembrane helix</keyword>
<dbReference type="RefSeq" id="WP_173129517.1">
    <property type="nucleotide sequence ID" value="NZ_JABRWJ010000008.1"/>
</dbReference>
<dbReference type="Gene3D" id="1.20.1250.20">
    <property type="entry name" value="MFS general substrate transporter like domains"/>
    <property type="match status" value="1"/>
</dbReference>
<feature type="transmembrane region" description="Helical" evidence="8">
    <location>
        <begin position="330"/>
        <end position="350"/>
    </location>
</feature>
<keyword evidence="3 8" id="KW-0812">Transmembrane</keyword>
<dbReference type="InterPro" id="IPR044772">
    <property type="entry name" value="NO3_transporter"/>
</dbReference>
<proteinExistence type="inferred from homology"/>
<gene>
    <name evidence="10" type="ORF">HLB44_25955</name>
</gene>
<keyword evidence="5" id="KW-0534">Nitrate assimilation</keyword>
<feature type="transmembrane region" description="Helical" evidence="8">
    <location>
        <begin position="81"/>
        <end position="100"/>
    </location>
</feature>
<feature type="region of interest" description="Disordered" evidence="7">
    <location>
        <begin position="398"/>
        <end position="425"/>
    </location>
</feature>
<evidence type="ECO:0000313" key="10">
    <source>
        <dbReference type="EMBL" id="NRF70456.1"/>
    </source>
</evidence>
<keyword evidence="11" id="KW-1185">Reference proteome</keyword>
<feature type="transmembrane region" description="Helical" evidence="8">
    <location>
        <begin position="216"/>
        <end position="236"/>
    </location>
</feature>
<organism evidence="10 11">
    <name type="scientific">Pseudaquabacterium terrae</name>
    <dbReference type="NCBI Taxonomy" id="2732868"/>
    <lineage>
        <taxon>Bacteria</taxon>
        <taxon>Pseudomonadati</taxon>
        <taxon>Pseudomonadota</taxon>
        <taxon>Betaproteobacteria</taxon>
        <taxon>Burkholderiales</taxon>
        <taxon>Sphaerotilaceae</taxon>
        <taxon>Pseudaquabacterium</taxon>
    </lineage>
</organism>
<dbReference type="InterPro" id="IPR011701">
    <property type="entry name" value="MFS"/>
</dbReference>
<feature type="transmembrane region" description="Helical" evidence="8">
    <location>
        <begin position="305"/>
        <end position="323"/>
    </location>
</feature>
<feature type="transmembrane region" description="Helical" evidence="8">
    <location>
        <begin position="52"/>
        <end position="69"/>
    </location>
</feature>
<evidence type="ECO:0000259" key="9">
    <source>
        <dbReference type="PROSITE" id="PS50850"/>
    </source>
</evidence>
<evidence type="ECO:0000256" key="2">
    <source>
        <dbReference type="ARBA" id="ARBA00008432"/>
    </source>
</evidence>
<feature type="transmembrane region" description="Helical" evidence="8">
    <location>
        <begin position="248"/>
        <end position="268"/>
    </location>
</feature>
<dbReference type="InterPro" id="IPR020846">
    <property type="entry name" value="MFS_dom"/>
</dbReference>
<protein>
    <submittedName>
        <fullName evidence="10">NarK/NasA family nitrate transporter</fullName>
    </submittedName>
</protein>
<reference evidence="10 11" key="1">
    <citation type="submission" date="2020-05" db="EMBL/GenBank/DDBJ databases">
        <title>Aquincola sp. isolate from soil.</title>
        <authorList>
            <person name="Han J."/>
            <person name="Kim D.-U."/>
        </authorList>
    </citation>
    <scope>NUCLEOTIDE SEQUENCE [LARGE SCALE GENOMIC DNA]</scope>
    <source>
        <strain evidence="10 11">S2</strain>
    </source>
</reference>
<dbReference type="EMBL" id="JABRWJ010000008">
    <property type="protein sequence ID" value="NRF70456.1"/>
    <property type="molecule type" value="Genomic_DNA"/>
</dbReference>
<dbReference type="SUPFAM" id="SSF103473">
    <property type="entry name" value="MFS general substrate transporter"/>
    <property type="match status" value="1"/>
</dbReference>
<feature type="transmembrane region" description="Helical" evidence="8">
    <location>
        <begin position="169"/>
        <end position="188"/>
    </location>
</feature>
<feature type="compositionally biased region" description="Basic and acidic residues" evidence="7">
    <location>
        <begin position="398"/>
        <end position="407"/>
    </location>
</feature>
<evidence type="ECO:0000256" key="5">
    <source>
        <dbReference type="ARBA" id="ARBA00023063"/>
    </source>
</evidence>
<feature type="transmembrane region" description="Helical" evidence="8">
    <location>
        <begin position="106"/>
        <end position="126"/>
    </location>
</feature>
<feature type="transmembrane region" description="Helical" evidence="8">
    <location>
        <begin position="280"/>
        <end position="299"/>
    </location>
</feature>
<name>A0ABX2EP77_9BURK</name>
<evidence type="ECO:0000256" key="7">
    <source>
        <dbReference type="SAM" id="MobiDB-lite"/>
    </source>
</evidence>
<evidence type="ECO:0000256" key="4">
    <source>
        <dbReference type="ARBA" id="ARBA00022989"/>
    </source>
</evidence>
<sequence length="425" mass="45221">MSAFKTFVRSGHWPTLFASFLYFDFCFAVWVLNGAMGPFISETFSLSPAQKGFMISVPILAGALMRFPLGVLAQYIGRKNAAMVEMALIVAALGFGYVFVDSYDSVLAMGVLLGIAGASFGVALSLGSGWYPPRYKGLAMGIAGAGNSGTVLAVLFAPPLAMKFGWQSVYGLAALTMLLPMLVMWFAAKEPPDREHQTLRQHVSCLFEKDGWAFSLIYIVTFGGFIGLASFLPTYFHDQFKVSKVEAGQLTMLATLMGSGVRVVGGYISDRIGGIHTLSGVLLLVAATLTLCGFAGGSLVLTTLLFMLCFAALGAGNGALFQLVPLRWPLTTAVAGSMIGEVGALGGGFLPNAMGLSKQYSGSYLGGFLAFTVLALLMLAMLRIVQIRWTRTWAEKGGRARATESTETHYAPVKPAARPEAKAAR</sequence>
<feature type="transmembrane region" description="Helical" evidence="8">
    <location>
        <begin position="362"/>
        <end position="382"/>
    </location>
</feature>
<keyword evidence="6 8" id="KW-0472">Membrane</keyword>
<evidence type="ECO:0000256" key="3">
    <source>
        <dbReference type="ARBA" id="ARBA00022692"/>
    </source>
</evidence>
<dbReference type="Proteomes" id="UP000737171">
    <property type="component" value="Unassembled WGS sequence"/>
</dbReference>
<comment type="subcellular location">
    <subcellularLocation>
        <location evidence="1">Membrane</location>
        <topology evidence="1">Multi-pass membrane protein</topology>
    </subcellularLocation>
</comment>
<evidence type="ECO:0000256" key="8">
    <source>
        <dbReference type="SAM" id="Phobius"/>
    </source>
</evidence>
<dbReference type="Pfam" id="PF07690">
    <property type="entry name" value="MFS_1"/>
    <property type="match status" value="1"/>
</dbReference>
<dbReference type="CDD" id="cd17341">
    <property type="entry name" value="MFS_NRT2_like"/>
    <property type="match status" value="1"/>
</dbReference>
<comment type="similarity">
    <text evidence="2">Belongs to the major facilitator superfamily. Nitrate/nitrite porter (TC 2.A.1.8) family.</text>
</comment>
<dbReference type="PANTHER" id="PTHR23515">
    <property type="entry name" value="HIGH-AFFINITY NITRATE TRANSPORTER 2.3"/>
    <property type="match status" value="1"/>
</dbReference>
<evidence type="ECO:0000313" key="11">
    <source>
        <dbReference type="Proteomes" id="UP000737171"/>
    </source>
</evidence>
<accession>A0ABX2EP77</accession>
<feature type="transmembrane region" description="Helical" evidence="8">
    <location>
        <begin position="12"/>
        <end position="32"/>
    </location>
</feature>
<dbReference type="PROSITE" id="PS50850">
    <property type="entry name" value="MFS"/>
    <property type="match status" value="1"/>
</dbReference>
<dbReference type="InterPro" id="IPR036259">
    <property type="entry name" value="MFS_trans_sf"/>
</dbReference>
<evidence type="ECO:0000256" key="6">
    <source>
        <dbReference type="ARBA" id="ARBA00023136"/>
    </source>
</evidence>
<comment type="caution">
    <text evidence="10">The sequence shown here is derived from an EMBL/GenBank/DDBJ whole genome shotgun (WGS) entry which is preliminary data.</text>
</comment>
<feature type="transmembrane region" description="Helical" evidence="8">
    <location>
        <begin position="138"/>
        <end position="157"/>
    </location>
</feature>
<evidence type="ECO:0000256" key="1">
    <source>
        <dbReference type="ARBA" id="ARBA00004141"/>
    </source>
</evidence>
<feature type="domain" description="Major facilitator superfamily (MFS) profile" evidence="9">
    <location>
        <begin position="14"/>
        <end position="390"/>
    </location>
</feature>